<evidence type="ECO:0000256" key="1">
    <source>
        <dbReference type="ARBA" id="ARBA00023186"/>
    </source>
</evidence>
<dbReference type="InterPro" id="IPR036869">
    <property type="entry name" value="J_dom_sf"/>
</dbReference>
<feature type="domain" description="J" evidence="7">
    <location>
        <begin position="29"/>
        <end position="94"/>
    </location>
</feature>
<gene>
    <name evidence="8" type="ORF">GDO78_008244</name>
</gene>
<dbReference type="SUPFAM" id="SSF46565">
    <property type="entry name" value="Chaperone J-domain"/>
    <property type="match status" value="1"/>
</dbReference>
<proteinExistence type="predicted"/>
<keyword evidence="1" id="KW-0143">Chaperone</keyword>
<dbReference type="OrthoDB" id="436519at2759"/>
<evidence type="ECO:0000256" key="4">
    <source>
        <dbReference type="ARBA" id="ARBA00074358"/>
    </source>
</evidence>
<dbReference type="PRINTS" id="PR00625">
    <property type="entry name" value="JDOMAIN"/>
</dbReference>
<accession>A0A8J6FEB6</accession>
<dbReference type="GO" id="GO:0005737">
    <property type="term" value="C:cytoplasm"/>
    <property type="evidence" value="ECO:0007669"/>
    <property type="project" value="TreeGrafter"/>
</dbReference>
<evidence type="ECO:0000256" key="2">
    <source>
        <dbReference type="ARBA" id="ARBA00053379"/>
    </source>
</evidence>
<dbReference type="SMART" id="SM00271">
    <property type="entry name" value="DnaJ"/>
    <property type="match status" value="1"/>
</dbReference>
<comment type="subunit">
    <text evidence="3">Interacts with HSPA8. Interacts with TPH1. Interacts with TPH2.</text>
</comment>
<name>A0A8J6FEB6_ELECQ</name>
<feature type="region of interest" description="Disordered" evidence="6">
    <location>
        <begin position="128"/>
        <end position="182"/>
    </location>
</feature>
<evidence type="ECO:0000313" key="8">
    <source>
        <dbReference type="EMBL" id="KAG9485024.1"/>
    </source>
</evidence>
<reference evidence="8" key="1">
    <citation type="thesis" date="2020" institute="ProQuest LLC" country="789 East Eisenhower Parkway, Ann Arbor, MI, USA">
        <title>Comparative Genomics and Chromosome Evolution.</title>
        <authorList>
            <person name="Mudd A.B."/>
        </authorList>
    </citation>
    <scope>NUCLEOTIDE SEQUENCE</scope>
    <source>
        <strain evidence="8">HN-11 Male</strain>
        <tissue evidence="8">Kidney and liver</tissue>
    </source>
</reference>
<evidence type="ECO:0000256" key="3">
    <source>
        <dbReference type="ARBA" id="ARBA00066073"/>
    </source>
</evidence>
<evidence type="ECO:0000256" key="5">
    <source>
        <dbReference type="ARBA" id="ARBA00076580"/>
    </source>
</evidence>
<dbReference type="FunFam" id="1.10.287.110:FF:000049">
    <property type="entry name" value="DnaJ homolog subfamily C member 12"/>
    <property type="match status" value="1"/>
</dbReference>
<dbReference type="PANTHER" id="PTHR44500">
    <property type="entry name" value="DNAJ HOMOLOG SUBFAMILY C MEMBER 12"/>
    <property type="match status" value="1"/>
</dbReference>
<evidence type="ECO:0000313" key="9">
    <source>
        <dbReference type="Proteomes" id="UP000770717"/>
    </source>
</evidence>
<organism evidence="8 9">
    <name type="scientific">Eleutherodactylus coqui</name>
    <name type="common">Puerto Rican coqui</name>
    <dbReference type="NCBI Taxonomy" id="57060"/>
    <lineage>
        <taxon>Eukaryota</taxon>
        <taxon>Metazoa</taxon>
        <taxon>Chordata</taxon>
        <taxon>Craniata</taxon>
        <taxon>Vertebrata</taxon>
        <taxon>Euteleostomi</taxon>
        <taxon>Amphibia</taxon>
        <taxon>Batrachia</taxon>
        <taxon>Anura</taxon>
        <taxon>Neobatrachia</taxon>
        <taxon>Hyloidea</taxon>
        <taxon>Eleutherodactylidae</taxon>
        <taxon>Eleutherodactylinae</taxon>
        <taxon>Eleutherodactylus</taxon>
        <taxon>Eleutherodactylus</taxon>
    </lineage>
</organism>
<keyword evidence="9" id="KW-1185">Reference proteome</keyword>
<dbReference type="InterPro" id="IPR001623">
    <property type="entry name" value="DnaJ_domain"/>
</dbReference>
<dbReference type="Pfam" id="PF00226">
    <property type="entry name" value="DnaJ"/>
    <property type="match status" value="1"/>
</dbReference>
<comment type="function">
    <text evidence="2">Probable co-chaperone that participates in the proper folding of biopterin-dependent aromatic amino acid hydroxylases, which include phenylalanine-4-hydroxylase (PAH), tyrosine 3-monooxygenase (TH) and peripheral and neuronal tryptophan hydroxylases (TPH1 and TPH2).</text>
</comment>
<dbReference type="EMBL" id="WNTK01000004">
    <property type="protein sequence ID" value="KAG9485024.1"/>
    <property type="molecule type" value="Genomic_DNA"/>
</dbReference>
<protein>
    <recommendedName>
        <fullName evidence="4">DnaJ homolog subfamily C member 12</fullName>
    </recommendedName>
    <alternativeName>
        <fullName evidence="5">J domain-containing protein 1</fullName>
    </alternativeName>
</protein>
<evidence type="ECO:0000259" key="7">
    <source>
        <dbReference type="PROSITE" id="PS50076"/>
    </source>
</evidence>
<dbReference type="CDD" id="cd06257">
    <property type="entry name" value="DnaJ"/>
    <property type="match status" value="1"/>
</dbReference>
<dbReference type="Proteomes" id="UP000770717">
    <property type="component" value="Unassembled WGS sequence"/>
</dbReference>
<dbReference type="AlphaFoldDB" id="A0A8J6FEB6"/>
<evidence type="ECO:0000256" key="6">
    <source>
        <dbReference type="SAM" id="MobiDB-lite"/>
    </source>
</evidence>
<dbReference type="PROSITE" id="PS50076">
    <property type="entry name" value="DNAJ_2"/>
    <property type="match status" value="1"/>
</dbReference>
<dbReference type="PANTHER" id="PTHR44500:SF1">
    <property type="entry name" value="DNAJ HOMOLOG SUBFAMILY C MEMBER 12"/>
    <property type="match status" value="1"/>
</dbReference>
<comment type="caution">
    <text evidence="8">The sequence shown here is derived from an EMBL/GenBank/DDBJ whole genome shotgun (WGS) entry which is preliminary data.</text>
</comment>
<dbReference type="InterPro" id="IPR029827">
    <property type="entry name" value="JDP1-like"/>
</dbReference>
<feature type="compositionally biased region" description="Basic and acidic residues" evidence="6">
    <location>
        <begin position="128"/>
        <end position="167"/>
    </location>
</feature>
<sequence>MEAEPVSAAHPVIQMEAFLNSNEEAVGEDYYTLLGCDELSTVEQIIAEYKVKALDCHPDKHPGNRKAVEEFQKLQQAKDTLTNEETRAHYDYWRRSKIMIPFTQWEALNDSLKMSMHWAVKNKKEAMLEAPDKSSSETHDDISFNSEEKKKQISDENEDLVLKKTPEDIDLLSPKSPEGSSDMTHCLLRFRWSAEAPSDLLRKFRNYEI</sequence>
<dbReference type="Gene3D" id="1.10.287.110">
    <property type="entry name" value="DnaJ domain"/>
    <property type="match status" value="1"/>
</dbReference>